<accession>A0A445FUA1</accession>
<dbReference type="AlphaFoldDB" id="A0A445FUA1"/>
<dbReference type="Proteomes" id="UP000289340">
    <property type="component" value="Chromosome 18"/>
</dbReference>
<evidence type="ECO:0000313" key="2">
    <source>
        <dbReference type="Proteomes" id="UP000289340"/>
    </source>
</evidence>
<keyword evidence="2" id="KW-1185">Reference proteome</keyword>
<protein>
    <submittedName>
        <fullName evidence="1">Uncharacterized protein</fullName>
    </submittedName>
</protein>
<proteinExistence type="predicted"/>
<reference evidence="1 2" key="1">
    <citation type="submission" date="2018-09" db="EMBL/GenBank/DDBJ databases">
        <title>A high-quality reference genome of wild soybean provides a powerful tool to mine soybean genomes.</title>
        <authorList>
            <person name="Xie M."/>
            <person name="Chung C.Y.L."/>
            <person name="Li M.-W."/>
            <person name="Wong F.-L."/>
            <person name="Chan T.-F."/>
            <person name="Lam H.-M."/>
        </authorList>
    </citation>
    <scope>NUCLEOTIDE SEQUENCE [LARGE SCALE GENOMIC DNA]</scope>
    <source>
        <strain evidence="2">cv. W05</strain>
        <tissue evidence="1">Hypocotyl of etiolated seedlings</tissue>
    </source>
</reference>
<gene>
    <name evidence="1" type="ORF">D0Y65_048806</name>
</gene>
<name>A0A445FUA1_GLYSO</name>
<comment type="caution">
    <text evidence="1">The sequence shown here is derived from an EMBL/GenBank/DDBJ whole genome shotgun (WGS) entry which is preliminary data.</text>
</comment>
<evidence type="ECO:0000313" key="1">
    <source>
        <dbReference type="EMBL" id="RZB52489.1"/>
    </source>
</evidence>
<dbReference type="EMBL" id="QZWG01000018">
    <property type="protein sequence ID" value="RZB52489.1"/>
    <property type="molecule type" value="Genomic_DNA"/>
</dbReference>
<organism evidence="1 2">
    <name type="scientific">Glycine soja</name>
    <name type="common">Wild soybean</name>
    <dbReference type="NCBI Taxonomy" id="3848"/>
    <lineage>
        <taxon>Eukaryota</taxon>
        <taxon>Viridiplantae</taxon>
        <taxon>Streptophyta</taxon>
        <taxon>Embryophyta</taxon>
        <taxon>Tracheophyta</taxon>
        <taxon>Spermatophyta</taxon>
        <taxon>Magnoliopsida</taxon>
        <taxon>eudicotyledons</taxon>
        <taxon>Gunneridae</taxon>
        <taxon>Pentapetalae</taxon>
        <taxon>rosids</taxon>
        <taxon>fabids</taxon>
        <taxon>Fabales</taxon>
        <taxon>Fabaceae</taxon>
        <taxon>Papilionoideae</taxon>
        <taxon>50 kb inversion clade</taxon>
        <taxon>NPAAA clade</taxon>
        <taxon>indigoferoid/millettioid clade</taxon>
        <taxon>Phaseoleae</taxon>
        <taxon>Glycine</taxon>
        <taxon>Glycine subgen. Soja</taxon>
    </lineage>
</organism>
<sequence length="84" mass="9655">MHPQKGYLYHVPLLPRPNHLAPCFLYPHLPLLSLHSSSNLVQGPQPLPFRFPRPHLSLVEPGTKWSGQRRLILKLTMDQWASSN</sequence>